<evidence type="ECO:0000313" key="3">
    <source>
        <dbReference type="Proteomes" id="UP000178873"/>
    </source>
</evidence>
<dbReference type="EMBL" id="MHRF01000003">
    <property type="protein sequence ID" value="OHA18669.1"/>
    <property type="molecule type" value="Genomic_DNA"/>
</dbReference>
<protein>
    <submittedName>
        <fullName evidence="2">Uncharacterized protein</fullName>
    </submittedName>
</protein>
<proteinExistence type="predicted"/>
<reference evidence="2 3" key="1">
    <citation type="journal article" date="2016" name="Nat. Commun.">
        <title>Thousands of microbial genomes shed light on interconnected biogeochemical processes in an aquifer system.</title>
        <authorList>
            <person name="Anantharaman K."/>
            <person name="Brown C.T."/>
            <person name="Hug L.A."/>
            <person name="Sharon I."/>
            <person name="Castelle C.J."/>
            <person name="Probst A.J."/>
            <person name="Thomas B.C."/>
            <person name="Singh A."/>
            <person name="Wilkins M.J."/>
            <person name="Karaoz U."/>
            <person name="Brodie E.L."/>
            <person name="Williams K.H."/>
            <person name="Hubbard S.S."/>
            <person name="Banfield J.F."/>
        </authorList>
    </citation>
    <scope>NUCLEOTIDE SEQUENCE [LARGE SCALE GENOMIC DNA]</scope>
</reference>
<keyword evidence="1" id="KW-0472">Membrane</keyword>
<keyword evidence="1" id="KW-1133">Transmembrane helix</keyword>
<evidence type="ECO:0000313" key="2">
    <source>
        <dbReference type="EMBL" id="OHA18669.1"/>
    </source>
</evidence>
<dbReference type="AlphaFoldDB" id="A0A1G2M6C1"/>
<dbReference type="Proteomes" id="UP000178873">
    <property type="component" value="Unassembled WGS sequence"/>
</dbReference>
<comment type="caution">
    <text evidence="2">The sequence shown here is derived from an EMBL/GenBank/DDBJ whole genome shotgun (WGS) entry which is preliminary data.</text>
</comment>
<keyword evidence="1" id="KW-0812">Transmembrane</keyword>
<name>A0A1G2M6C1_9BACT</name>
<sequence length="71" mass="8299">MRHLDFVLWVTFPLIMWAVCRLATSIQSLRPPPENVGNQDPRVLKPLIWILYIGISIPWALIAQEIWYAAR</sequence>
<evidence type="ECO:0000256" key="1">
    <source>
        <dbReference type="SAM" id="Phobius"/>
    </source>
</evidence>
<organism evidence="2 3">
    <name type="scientific">Candidatus Taylorbacteria bacterium RIFCSPHIGHO2_01_FULL_46_22b</name>
    <dbReference type="NCBI Taxonomy" id="1802301"/>
    <lineage>
        <taxon>Bacteria</taxon>
        <taxon>Candidatus Tayloriibacteriota</taxon>
    </lineage>
</organism>
<feature type="transmembrane region" description="Helical" evidence="1">
    <location>
        <begin position="47"/>
        <end position="70"/>
    </location>
</feature>
<accession>A0A1G2M6C1</accession>
<feature type="transmembrane region" description="Helical" evidence="1">
    <location>
        <begin position="6"/>
        <end position="26"/>
    </location>
</feature>
<gene>
    <name evidence="2" type="ORF">A2664_00375</name>
</gene>